<organism evidence="1 2">
    <name type="scientific">Psilocybe cubensis</name>
    <name type="common">Psychedelic mushroom</name>
    <name type="synonym">Stropharia cubensis</name>
    <dbReference type="NCBI Taxonomy" id="181762"/>
    <lineage>
        <taxon>Eukaryota</taxon>
        <taxon>Fungi</taxon>
        <taxon>Dikarya</taxon>
        <taxon>Basidiomycota</taxon>
        <taxon>Agaricomycotina</taxon>
        <taxon>Agaricomycetes</taxon>
        <taxon>Agaricomycetidae</taxon>
        <taxon>Agaricales</taxon>
        <taxon>Agaricineae</taxon>
        <taxon>Strophariaceae</taxon>
        <taxon>Psilocybe</taxon>
    </lineage>
</organism>
<comment type="caution">
    <text evidence="1">The sequence shown here is derived from an EMBL/GenBank/DDBJ whole genome shotgun (WGS) entry which is preliminary data.</text>
</comment>
<reference evidence="1" key="1">
    <citation type="submission" date="2021-10" db="EMBL/GenBank/DDBJ databases">
        <title>Psilocybe cubensis genome.</title>
        <authorList>
            <person name="Mckernan K.J."/>
            <person name="Crawford S."/>
            <person name="Trippe A."/>
            <person name="Kane L.T."/>
            <person name="Mclaughlin S."/>
        </authorList>
    </citation>
    <scope>NUCLEOTIDE SEQUENCE</scope>
    <source>
        <strain evidence="1">MGC-MH-2018</strain>
    </source>
</reference>
<gene>
    <name evidence="1" type="ORF">JR316_0011140</name>
</gene>
<evidence type="ECO:0000313" key="1">
    <source>
        <dbReference type="EMBL" id="KAH9477221.1"/>
    </source>
</evidence>
<dbReference type="Proteomes" id="UP000664032">
    <property type="component" value="Unassembled WGS sequence"/>
</dbReference>
<keyword evidence="2" id="KW-1185">Reference proteome</keyword>
<sequence length="353" mass="36715">MTPAGLVSKSRAHFVPAGARVEHAEDAIHIISSNGTIIHSAPSSKRSRRDSAEIFSRAYTDGYAAYSYWGPNPNTSAIANFSTSWVVPEVPARADGQLLYVFNALVPTSLDTILQPVLQFGVSSAGGGNYWAVASWYVNGPEVYYSSLYPVSVGQTVSGVMTLQGNKTSSTGKVQYSYNSVFSGISSTSMTINSNELLTYTYEALEIYTTSGATDLPTGKTTLKSINIVDQNGQHPTVNWTPVSNTAEGFGITVVTNGGNNGEIDLVYPSSGSVGGGATSVPASSTTVRTTTVAPSTTVSAPSSTSNTPTSSPTSVGAVSLYGQCGGIGWSGGTSCAQGTCKVMNPYYSQCLN</sequence>
<evidence type="ECO:0000313" key="2">
    <source>
        <dbReference type="Proteomes" id="UP000664032"/>
    </source>
</evidence>
<proteinExistence type="predicted"/>
<name>A0ACB8GPS6_PSICU</name>
<dbReference type="EMBL" id="JAFIQS020000010">
    <property type="protein sequence ID" value="KAH9477221.1"/>
    <property type="molecule type" value="Genomic_DNA"/>
</dbReference>
<protein>
    <submittedName>
        <fullName evidence="1">Endo-1,4-beta-xylanase B</fullName>
    </submittedName>
</protein>
<accession>A0ACB8GPS6</accession>